<comment type="caution">
    <text evidence="1">The sequence shown here is derived from an EMBL/GenBank/DDBJ whole genome shotgun (WGS) entry which is preliminary data.</text>
</comment>
<name>A0AAN8GDN2_PATCE</name>
<proteinExistence type="predicted"/>
<dbReference type="Proteomes" id="UP001347796">
    <property type="component" value="Unassembled WGS sequence"/>
</dbReference>
<dbReference type="PANTHER" id="PTHR33050:SF7">
    <property type="entry name" value="RIBONUCLEASE H"/>
    <property type="match status" value="1"/>
</dbReference>
<sequence length="483" mass="55097">MEEIQFWRMLEKWDGFLPWKDEKHLVVHLTTDSSEYRWAGVLKLLKKDIKFGDYWTGSIITSPIVVKEAKAVFNCICAIKEYITDTRIDIDCDCKSFIAAWEGQCSRSKELNVILKDIFEMVRDLRVVIRFNYVPSKDNLADGFSRILSKEDAMLSSIAWERIQQAIGGSGHTLDLMALDSNTMCDREGKKLTHFTAYNTPCSGGVNMFAQHIRELEICYVFPPFGKIASVLRFIEQQNLSCTIIVPEFQPKSIWLPKLRIKSSVSFLIGNKSEKNIILYPSKKRGYFRDKKGLPWDLFCYHICNENCVGTHKTFLPRHLYESGVSKVVVGDSIIKQMVDEVDRTCRVFAFGGATIKTIASRISAICSEYKPLYLFVHVGINDISNSCNGGFKVNVVQSIAYLCHILKKLENVTIFISAVVVSSLTGRKMGIGVVNDEYRDLCRKNNWRFIEHNILEKHLRDGLHLERAGIRILCDNLGLLSS</sequence>
<evidence type="ECO:0000313" key="2">
    <source>
        <dbReference type="Proteomes" id="UP001347796"/>
    </source>
</evidence>
<dbReference type="InterPro" id="IPR052055">
    <property type="entry name" value="Hepadnavirus_pol/RT"/>
</dbReference>
<reference evidence="1 2" key="1">
    <citation type="submission" date="2024-01" db="EMBL/GenBank/DDBJ databases">
        <title>The genome of the rayed Mediterranean limpet Patella caerulea (Linnaeus, 1758).</title>
        <authorList>
            <person name="Anh-Thu Weber A."/>
            <person name="Halstead-Nussloch G."/>
        </authorList>
    </citation>
    <scope>NUCLEOTIDE SEQUENCE [LARGE SCALE GENOMIC DNA]</scope>
    <source>
        <strain evidence="1">AATW-2023a</strain>
        <tissue evidence="1">Whole specimen</tissue>
    </source>
</reference>
<keyword evidence="2" id="KW-1185">Reference proteome</keyword>
<dbReference type="EMBL" id="JAZGQO010000015">
    <property type="protein sequence ID" value="KAK6168791.1"/>
    <property type="molecule type" value="Genomic_DNA"/>
</dbReference>
<evidence type="ECO:0000313" key="1">
    <source>
        <dbReference type="EMBL" id="KAK6168791.1"/>
    </source>
</evidence>
<dbReference type="Gene3D" id="3.40.50.1110">
    <property type="entry name" value="SGNH hydrolase"/>
    <property type="match status" value="1"/>
</dbReference>
<gene>
    <name evidence="1" type="ORF">SNE40_019969</name>
</gene>
<protein>
    <submittedName>
        <fullName evidence="1">Uncharacterized protein</fullName>
    </submittedName>
</protein>
<dbReference type="AlphaFoldDB" id="A0AAN8GDN2"/>
<dbReference type="PANTHER" id="PTHR33050">
    <property type="entry name" value="REVERSE TRANSCRIPTASE DOMAIN-CONTAINING PROTEIN"/>
    <property type="match status" value="1"/>
</dbReference>
<dbReference type="SUPFAM" id="SSF52266">
    <property type="entry name" value="SGNH hydrolase"/>
    <property type="match status" value="1"/>
</dbReference>
<dbReference type="InterPro" id="IPR036514">
    <property type="entry name" value="SGNH_hydro_sf"/>
</dbReference>
<organism evidence="1 2">
    <name type="scientific">Patella caerulea</name>
    <name type="common">Rayed Mediterranean limpet</name>
    <dbReference type="NCBI Taxonomy" id="87958"/>
    <lineage>
        <taxon>Eukaryota</taxon>
        <taxon>Metazoa</taxon>
        <taxon>Spiralia</taxon>
        <taxon>Lophotrochozoa</taxon>
        <taxon>Mollusca</taxon>
        <taxon>Gastropoda</taxon>
        <taxon>Patellogastropoda</taxon>
        <taxon>Patelloidea</taxon>
        <taxon>Patellidae</taxon>
        <taxon>Patella</taxon>
    </lineage>
</organism>
<accession>A0AAN8GDN2</accession>